<evidence type="ECO:0000313" key="1">
    <source>
        <dbReference type="EMBL" id="KJV89056.1"/>
    </source>
</evidence>
<dbReference type="EMBL" id="LAOI01000001">
    <property type="protein sequence ID" value="KJV89056.1"/>
    <property type="molecule type" value="Genomic_DNA"/>
</dbReference>
<organism evidence="1 2">
    <name type="scientific">Rickettsia bellii str. RML An4</name>
    <dbReference type="NCBI Taxonomy" id="1359193"/>
    <lineage>
        <taxon>Bacteria</taxon>
        <taxon>Pseudomonadati</taxon>
        <taxon>Pseudomonadota</taxon>
        <taxon>Alphaproteobacteria</taxon>
        <taxon>Rickettsiales</taxon>
        <taxon>Rickettsiaceae</taxon>
        <taxon>Rickettsieae</taxon>
        <taxon>Rickettsia</taxon>
        <taxon>belli group</taxon>
    </lineage>
</organism>
<sequence length="53" mass="5526">MPSKLPPKVITCACPGSMFNVEPGSLKLIDPLAASKLNAGWLTSILRAFGVPS</sequence>
<reference evidence="1 2" key="1">
    <citation type="submission" date="2015-02" db="EMBL/GenBank/DDBJ databases">
        <title>Genome Sequencing of Rickettsiales.</title>
        <authorList>
            <person name="Daugherty S.C."/>
            <person name="Su Q."/>
            <person name="Abolude K."/>
            <person name="Beier-Sexton M."/>
            <person name="Carlyon J.A."/>
            <person name="Carter R."/>
            <person name="Day N.P."/>
            <person name="Dumler S.J."/>
            <person name="Dyachenko V."/>
            <person name="Godinez A."/>
            <person name="Kurtti T.J."/>
            <person name="Lichay M."/>
            <person name="Mullins K.E."/>
            <person name="Ott S."/>
            <person name="Pappas-Brown V."/>
            <person name="Paris D.H."/>
            <person name="Patel P."/>
            <person name="Richards A.L."/>
            <person name="Sadzewicz L."/>
            <person name="Sears K."/>
            <person name="Seidman D."/>
            <person name="Sengamalay N."/>
            <person name="Stenos J."/>
            <person name="Tallon L.J."/>
            <person name="Vincent G."/>
            <person name="Fraser C.M."/>
            <person name="Munderloh U."/>
            <person name="Dunning-Hotopp J.C."/>
        </authorList>
    </citation>
    <scope>NUCLEOTIDE SEQUENCE [LARGE SCALE GENOMIC DNA]</scope>
    <source>
        <strain evidence="1 2">RML An4</strain>
    </source>
</reference>
<comment type="caution">
    <text evidence="1">The sequence shown here is derived from an EMBL/GenBank/DDBJ whole genome shotgun (WGS) entry which is preliminary data.</text>
</comment>
<evidence type="ECO:0000313" key="2">
    <source>
        <dbReference type="Proteomes" id="UP000033661"/>
    </source>
</evidence>
<dbReference type="Proteomes" id="UP000033661">
    <property type="component" value="Unassembled WGS sequence"/>
</dbReference>
<name>A0A0F3QA69_RICBE</name>
<dbReference type="PATRIC" id="fig|1359193.3.peg.20"/>
<protein>
    <submittedName>
        <fullName evidence="1">Uncharacterized protein</fullName>
    </submittedName>
</protein>
<dbReference type="AlphaFoldDB" id="A0A0F3QA69"/>
<proteinExistence type="predicted"/>
<keyword evidence="2" id="KW-1185">Reference proteome</keyword>
<gene>
    <name evidence="1" type="ORF">RBEAN4_0022</name>
</gene>
<accession>A0A0F3QA69</accession>